<dbReference type="PIRSF" id="PIRSF500210">
    <property type="entry name" value="FBPtase"/>
    <property type="match status" value="1"/>
</dbReference>
<dbReference type="InterPro" id="IPR000146">
    <property type="entry name" value="FBPase_class-1"/>
</dbReference>
<evidence type="ECO:0000256" key="2">
    <source>
        <dbReference type="ARBA" id="ARBA00005215"/>
    </source>
</evidence>
<evidence type="ECO:0000313" key="13">
    <source>
        <dbReference type="Proteomes" id="UP000054093"/>
    </source>
</evidence>
<feature type="binding site" evidence="9">
    <location>
        <position position="92"/>
    </location>
    <ligand>
        <name>Mg(2+)</name>
        <dbReference type="ChEBI" id="CHEBI:18420"/>
        <label>1</label>
    </ligand>
</feature>
<evidence type="ECO:0000259" key="10">
    <source>
        <dbReference type="Pfam" id="PF00316"/>
    </source>
</evidence>
<feature type="binding site" evidence="9">
    <location>
        <position position="72"/>
    </location>
    <ligand>
        <name>Mg(2+)</name>
        <dbReference type="ChEBI" id="CHEBI:18420"/>
        <label>1</label>
    </ligand>
</feature>
<evidence type="ECO:0000259" key="11">
    <source>
        <dbReference type="Pfam" id="PF18913"/>
    </source>
</evidence>
<dbReference type="GO" id="GO:0005829">
    <property type="term" value="C:cytosol"/>
    <property type="evidence" value="ECO:0007669"/>
    <property type="project" value="TreeGrafter"/>
</dbReference>
<dbReference type="AlphaFoldDB" id="E7G3V8"/>
<dbReference type="GO" id="GO:0006000">
    <property type="term" value="P:fructose metabolic process"/>
    <property type="evidence" value="ECO:0007669"/>
    <property type="project" value="TreeGrafter"/>
</dbReference>
<dbReference type="PROSITE" id="PS00124">
    <property type="entry name" value="FBPASE"/>
    <property type="match status" value="1"/>
</dbReference>
<evidence type="ECO:0000256" key="8">
    <source>
        <dbReference type="ARBA" id="ARBA00023277"/>
    </source>
</evidence>
<dbReference type="InterPro" id="IPR020548">
    <property type="entry name" value="Fructose_bisphosphatase_AS"/>
</dbReference>
<dbReference type="Pfam" id="PF18913">
    <property type="entry name" value="FBPase_C"/>
    <property type="match status" value="1"/>
</dbReference>
<dbReference type="PANTHER" id="PTHR11556">
    <property type="entry name" value="FRUCTOSE-1,6-BISPHOSPHATASE-RELATED"/>
    <property type="match status" value="1"/>
</dbReference>
<evidence type="ECO:0000256" key="5">
    <source>
        <dbReference type="ARBA" id="ARBA00022723"/>
    </source>
</evidence>
<dbReference type="InterPro" id="IPR033391">
    <property type="entry name" value="FBPase_N"/>
</dbReference>
<feature type="binding site" evidence="9">
    <location>
        <position position="93"/>
    </location>
    <ligand>
        <name>Mg(2+)</name>
        <dbReference type="ChEBI" id="CHEBI:18420"/>
        <label>2</label>
    </ligand>
</feature>
<dbReference type="GO" id="GO:0006094">
    <property type="term" value="P:gluconeogenesis"/>
    <property type="evidence" value="ECO:0007669"/>
    <property type="project" value="UniProtKB-UniRule"/>
</dbReference>
<dbReference type="PRINTS" id="PR01958">
    <property type="entry name" value="S17BPHPHTASE"/>
</dbReference>
<evidence type="ECO:0000256" key="1">
    <source>
        <dbReference type="ARBA" id="ARBA00001273"/>
    </source>
</evidence>
<comment type="subunit">
    <text evidence="9">Homotetramer.</text>
</comment>
<feature type="domain" description="Fructose-1-6-bisphosphatase class 1 C-terminal" evidence="11">
    <location>
        <begin position="169"/>
        <end position="292"/>
    </location>
</feature>
<comment type="pathway">
    <text evidence="2">Carbohydrate biosynthesis; Calvin cycle.</text>
</comment>
<dbReference type="GO" id="GO:0042132">
    <property type="term" value="F:fructose 1,6-bisphosphate 1-phosphatase activity"/>
    <property type="evidence" value="ECO:0007669"/>
    <property type="project" value="UniProtKB-UniRule"/>
</dbReference>
<sequence length="299" mass="33589">MLTKGHYMQTEILQALRSLAPKIYQAIKKGDTSYTEGYNPTADRQLAIDLAVDALIFETLMGLKSVGGVMSEEREEAHYKDLGDFLVAFDPLDGSSVVGANFLVGSIFSIYARTPLGFKDSQIGQKVQMAAYILYGAKLELVISIDKQVQHELYDEYQQIWVKKGDLKLQEKGKNIAPGGSWQYFTQEYKAFLDHFFKQGYRLRYSGSMVADVHHLLTREGGIFCYPSTYDAPQGKLRKLFEVYPLAFIVENAGGEGSDGNTRLLNTSLEELHAKSPCFLGSKVEMQVLPTWQNHLKQS</sequence>
<dbReference type="InterPro" id="IPR023079">
    <property type="entry name" value="SBPase"/>
</dbReference>
<dbReference type="Gene3D" id="3.40.190.80">
    <property type="match status" value="1"/>
</dbReference>
<dbReference type="HAMAP" id="MF_01855">
    <property type="entry name" value="FBPase_class1"/>
    <property type="match status" value="1"/>
</dbReference>
<dbReference type="Gene3D" id="3.30.540.10">
    <property type="entry name" value="Fructose-1,6-Bisphosphatase, subunit A, domain 1"/>
    <property type="match status" value="1"/>
</dbReference>
<keyword evidence="6 9" id="KW-0378">Hydrolase</keyword>
<evidence type="ECO:0000256" key="3">
    <source>
        <dbReference type="ARBA" id="ARBA00010941"/>
    </source>
</evidence>
<keyword evidence="5 9" id="KW-0479">Metal-binding</keyword>
<dbReference type="Proteomes" id="UP000054093">
    <property type="component" value="Unassembled WGS sequence"/>
</dbReference>
<keyword evidence="7 9" id="KW-0460">Magnesium</keyword>
<keyword evidence="8 9" id="KW-0119">Carbohydrate metabolism</keyword>
<keyword evidence="4 9" id="KW-0963">Cytoplasm</keyword>
<feature type="binding site" evidence="9">
    <location>
        <position position="205"/>
    </location>
    <ligand>
        <name>substrate</name>
    </ligand>
</feature>
<comment type="catalytic activity">
    <reaction evidence="1 9">
        <text>beta-D-fructose 1,6-bisphosphate + H2O = beta-D-fructose 6-phosphate + phosphate</text>
        <dbReference type="Rhea" id="RHEA:11064"/>
        <dbReference type="ChEBI" id="CHEBI:15377"/>
        <dbReference type="ChEBI" id="CHEBI:32966"/>
        <dbReference type="ChEBI" id="CHEBI:43474"/>
        <dbReference type="ChEBI" id="CHEBI:57634"/>
        <dbReference type="EC" id="3.1.3.11"/>
    </reaction>
</comment>
<gene>
    <name evidence="9 12" type="primary">fbp</name>
    <name evidence="12" type="ORF">HSUHS5_0642</name>
</gene>
<dbReference type="PANTHER" id="PTHR11556:SF35">
    <property type="entry name" value="SEDOHEPTULOSE-1,7-BISPHOSPHATASE, CHLOROPLASTIC"/>
    <property type="match status" value="1"/>
</dbReference>
<evidence type="ECO:0000313" key="12">
    <source>
        <dbReference type="EMBL" id="EFX41940.1"/>
    </source>
</evidence>
<comment type="caution">
    <text evidence="12">The sequence shown here is derived from an EMBL/GenBank/DDBJ whole genome shotgun (WGS) entry which is preliminary data.</text>
</comment>
<protein>
    <recommendedName>
        <fullName evidence="9">Fructose-1,6-bisphosphatase class 1</fullName>
        <shortName evidence="9">FBPase class 1</shortName>
        <ecNumber evidence="9">3.1.3.11</ecNumber>
    </recommendedName>
    <alternativeName>
        <fullName evidence="9">D-fructose-1,6-bisphosphate 1-phosphohydrolase class 1</fullName>
    </alternativeName>
</protein>
<comment type="caution">
    <text evidence="9">Lacks conserved residue(s) required for the propagation of feature annotation.</text>
</comment>
<dbReference type="Pfam" id="PF00316">
    <property type="entry name" value="FBPase"/>
    <property type="match status" value="1"/>
</dbReference>
<organism evidence="12 13">
    <name type="scientific">Helicobacter suis HS5</name>
    <dbReference type="NCBI Taxonomy" id="710394"/>
    <lineage>
        <taxon>Bacteria</taxon>
        <taxon>Pseudomonadati</taxon>
        <taxon>Campylobacterota</taxon>
        <taxon>Epsilonproteobacteria</taxon>
        <taxon>Campylobacterales</taxon>
        <taxon>Helicobacteraceae</taxon>
        <taxon>Helicobacter</taxon>
    </lineage>
</organism>
<proteinExistence type="inferred from homology"/>
<dbReference type="InterPro" id="IPR044015">
    <property type="entry name" value="FBPase_C_dom"/>
</dbReference>
<feature type="binding site" evidence="9">
    <location>
        <position position="90"/>
    </location>
    <ligand>
        <name>Mg(2+)</name>
        <dbReference type="ChEBI" id="CHEBI:18420"/>
        <label>1</label>
    </ligand>
</feature>
<feature type="binding site" evidence="9">
    <location>
        <begin position="93"/>
        <end position="96"/>
    </location>
    <ligand>
        <name>substrate</name>
    </ligand>
</feature>
<dbReference type="GO" id="GO:0006002">
    <property type="term" value="P:fructose 6-phosphate metabolic process"/>
    <property type="evidence" value="ECO:0007669"/>
    <property type="project" value="TreeGrafter"/>
</dbReference>
<dbReference type="EMBL" id="ADHO01000111">
    <property type="protein sequence ID" value="EFX41940.1"/>
    <property type="molecule type" value="Genomic_DNA"/>
</dbReference>
<dbReference type="InterPro" id="IPR028343">
    <property type="entry name" value="FBPtase"/>
</dbReference>
<comment type="similarity">
    <text evidence="3 9">Belongs to the FBPase class 1 family.</text>
</comment>
<dbReference type="GO" id="GO:0005986">
    <property type="term" value="P:sucrose biosynthetic process"/>
    <property type="evidence" value="ECO:0007669"/>
    <property type="project" value="TreeGrafter"/>
</dbReference>
<dbReference type="PIRSF" id="PIRSF000904">
    <property type="entry name" value="FBPtase_SBPase"/>
    <property type="match status" value="1"/>
</dbReference>
<evidence type="ECO:0000256" key="6">
    <source>
        <dbReference type="ARBA" id="ARBA00022801"/>
    </source>
</evidence>
<evidence type="ECO:0000256" key="9">
    <source>
        <dbReference type="HAMAP-Rule" id="MF_01855"/>
    </source>
</evidence>
<feature type="binding site" evidence="9">
    <location>
        <position position="90"/>
    </location>
    <ligand>
        <name>Mg(2+)</name>
        <dbReference type="ChEBI" id="CHEBI:18420"/>
        <label>2</label>
    </ligand>
</feature>
<evidence type="ECO:0000256" key="4">
    <source>
        <dbReference type="ARBA" id="ARBA00022490"/>
    </source>
</evidence>
<reference evidence="12 13" key="1">
    <citation type="journal article" date="2011" name="Vet. Res.">
        <title>Genome sequence of Helicobacter suis supports its role in gastric pathology.</title>
        <authorList>
            <person name="Vermoote M."/>
            <person name="Vandekerckhove T.T."/>
            <person name="Flahou B."/>
            <person name="Pasmans F."/>
            <person name="Smet A."/>
            <person name="De Groote D."/>
            <person name="Van Criekinge W."/>
            <person name="Ducatelle R."/>
            <person name="Haesebrouck F."/>
        </authorList>
    </citation>
    <scope>NUCLEOTIDE SEQUENCE [LARGE SCALE GENOMIC DNA]</scope>
    <source>
        <strain evidence="12 13">HS5</strain>
    </source>
</reference>
<comment type="cofactor">
    <cofactor evidence="9">
        <name>Mg(2+)</name>
        <dbReference type="ChEBI" id="CHEBI:18420"/>
    </cofactor>
    <text evidence="9">Binds 2 magnesium ions per subunit.</text>
</comment>
<dbReference type="GO" id="GO:0030388">
    <property type="term" value="P:fructose 1,6-bisphosphate metabolic process"/>
    <property type="evidence" value="ECO:0007669"/>
    <property type="project" value="TreeGrafter"/>
</dbReference>
<dbReference type="GO" id="GO:0000287">
    <property type="term" value="F:magnesium ion binding"/>
    <property type="evidence" value="ECO:0007669"/>
    <property type="project" value="UniProtKB-UniRule"/>
</dbReference>
<dbReference type="EC" id="3.1.3.11" evidence="9"/>
<accession>E7G3V8</accession>
<evidence type="ECO:0000256" key="7">
    <source>
        <dbReference type="ARBA" id="ARBA00022842"/>
    </source>
</evidence>
<feature type="binding site" evidence="9">
    <location>
        <position position="242"/>
    </location>
    <ligand>
        <name>Mg(2+)</name>
        <dbReference type="ChEBI" id="CHEBI:18420"/>
        <label>2</label>
    </ligand>
</feature>
<feature type="domain" description="Fructose-1-6-bisphosphatase class I N-terminal" evidence="10">
    <location>
        <begin position="10"/>
        <end position="157"/>
    </location>
</feature>
<dbReference type="SUPFAM" id="SSF56655">
    <property type="entry name" value="Carbohydrate phosphatase"/>
    <property type="match status" value="1"/>
</dbReference>
<comment type="subcellular location">
    <subcellularLocation>
        <location evidence="9">Cytoplasm</location>
    </subcellularLocation>
</comment>
<feature type="binding site" evidence="9">
    <location>
        <position position="236"/>
    </location>
    <ligand>
        <name>substrate</name>
    </ligand>
</feature>
<name>E7G3V8_9HELI</name>